<sequence length="476" mass="49401">MASPNISFDQIPSSVRKPGKYFEFNTKLAVRTLPGNPQKILLVGQRLASVAGSTIGALEPVDVFSDIDAAVHFGYGSIAHLMAKAAITANAYAQLTVIALDDAAAGVAATGKVTVTGPASAVGAMSLTIAGQRVDIAIDNGATAAQIAAKLVAAIAAKPELPVSASAAQGEVTLTAKHKGASGNGIILSTSVRASGAGATITAMAEGQNDPDLGPALAAVFAAGHNIVVSPFATAEALTALRTHLDAVGHPFEQRDAIGVAGTGGTLSAASTLADSINSGLISLGWHNGSVRSAAEIAAGYASVVASEEDPARPLNTLPIVGLDVTPITARPGRVEQENALYNGVTPFEVGPGDKVQIVRAITTYTVNPAGVDDVALLDLTTMRTLHYVRKACRERIELRFPREKLSAKTPPKVRSELLDVLLKLEELEIVEDVQNNQQWLLVERDSQDVNRLNARIPVDVVNGLHIFAGRIDLLL</sequence>
<reference evidence="4 5" key="1">
    <citation type="submission" date="2020-04" db="EMBL/GenBank/DDBJ databases">
        <authorList>
            <person name="De Canck E."/>
        </authorList>
    </citation>
    <scope>NUCLEOTIDE SEQUENCE [LARGE SCALE GENOMIC DNA]</scope>
    <source>
        <strain evidence="4 5">LMG 26858</strain>
    </source>
</reference>
<feature type="domain" description="Tail sheath protein C-terminal" evidence="3">
    <location>
        <begin position="374"/>
        <end position="473"/>
    </location>
</feature>
<organism evidence="4 5">
    <name type="scientific">Achromobacter anxifer</name>
    <dbReference type="NCBI Taxonomy" id="1287737"/>
    <lineage>
        <taxon>Bacteria</taxon>
        <taxon>Pseudomonadati</taxon>
        <taxon>Pseudomonadota</taxon>
        <taxon>Betaproteobacteria</taxon>
        <taxon>Burkholderiales</taxon>
        <taxon>Alcaligenaceae</taxon>
        <taxon>Achromobacter</taxon>
    </lineage>
</organism>
<protein>
    <recommendedName>
        <fullName evidence="6">Phage tail protein</fullName>
    </recommendedName>
</protein>
<accession>A0A6S7C6Z7</accession>
<proteinExistence type="inferred from homology"/>
<evidence type="ECO:0000259" key="3">
    <source>
        <dbReference type="Pfam" id="PF17482"/>
    </source>
</evidence>
<keyword evidence="5" id="KW-1185">Reference proteome</keyword>
<dbReference type="PIRSF" id="PIRSF007349">
    <property type="entry name" value="Tsp_L"/>
    <property type="match status" value="1"/>
</dbReference>
<dbReference type="AlphaFoldDB" id="A0A6S7C6Z7"/>
<dbReference type="EMBL" id="CADILG010000004">
    <property type="protein sequence ID" value="CAB3834407.1"/>
    <property type="molecule type" value="Genomic_DNA"/>
</dbReference>
<dbReference type="Proteomes" id="UP000494117">
    <property type="component" value="Unassembled WGS sequence"/>
</dbReference>
<evidence type="ECO:0000259" key="2">
    <source>
        <dbReference type="Pfam" id="PF04984"/>
    </source>
</evidence>
<feature type="domain" description="Tail sheath protein subtilisin-like" evidence="2">
    <location>
        <begin position="211"/>
        <end position="364"/>
    </location>
</feature>
<dbReference type="RefSeq" id="WP_175205754.1">
    <property type="nucleotide sequence ID" value="NZ_CADILG010000004.1"/>
</dbReference>
<dbReference type="InterPro" id="IPR007067">
    <property type="entry name" value="Tail_sheath"/>
</dbReference>
<evidence type="ECO:0000313" key="5">
    <source>
        <dbReference type="Proteomes" id="UP000494117"/>
    </source>
</evidence>
<evidence type="ECO:0000256" key="1">
    <source>
        <dbReference type="ARBA" id="ARBA00008005"/>
    </source>
</evidence>
<dbReference type="Pfam" id="PF17482">
    <property type="entry name" value="Phage_sheath_1C"/>
    <property type="match status" value="1"/>
</dbReference>
<evidence type="ECO:0008006" key="6">
    <source>
        <dbReference type="Google" id="ProtNLM"/>
    </source>
</evidence>
<name>A0A6S7C6Z7_9BURK</name>
<dbReference type="InterPro" id="IPR020287">
    <property type="entry name" value="Tail_sheath_C"/>
</dbReference>
<dbReference type="InterPro" id="IPR035089">
    <property type="entry name" value="Phage_sheath_subtilisin"/>
</dbReference>
<dbReference type="Pfam" id="PF04984">
    <property type="entry name" value="Phage_sheath_1"/>
    <property type="match status" value="1"/>
</dbReference>
<gene>
    <name evidence="4" type="ORF">LMG26858_00861</name>
</gene>
<evidence type="ECO:0000313" key="4">
    <source>
        <dbReference type="EMBL" id="CAB3834407.1"/>
    </source>
</evidence>
<comment type="similarity">
    <text evidence="1">Belongs to the myoviridae tail sheath protein family.</text>
</comment>